<dbReference type="AlphaFoldDB" id="A0A3P7Y5T8"/>
<dbReference type="PANTHER" id="PTHR36983">
    <property type="entry name" value="DNAJ HOMOLOG SUBFAMILY C MEMBER 13"/>
    <property type="match status" value="1"/>
</dbReference>
<evidence type="ECO:0000313" key="2">
    <source>
        <dbReference type="Proteomes" id="UP000267606"/>
    </source>
</evidence>
<dbReference type="EMBL" id="UZAJ01013814">
    <property type="protein sequence ID" value="VDO68147.1"/>
    <property type="molecule type" value="Genomic_DNA"/>
</dbReference>
<accession>A0A3P7Y5T8</accession>
<dbReference type="PANTHER" id="PTHR36983:SF2">
    <property type="entry name" value="DNAJ HOMOLOG SUBFAMILY C MEMBER 13"/>
    <property type="match status" value="1"/>
</dbReference>
<dbReference type="GO" id="GO:0007032">
    <property type="term" value="P:endosome organization"/>
    <property type="evidence" value="ECO:0007669"/>
    <property type="project" value="InterPro"/>
</dbReference>
<organism evidence="1 2">
    <name type="scientific">Onchocerca flexuosa</name>
    <dbReference type="NCBI Taxonomy" id="387005"/>
    <lineage>
        <taxon>Eukaryota</taxon>
        <taxon>Metazoa</taxon>
        <taxon>Ecdysozoa</taxon>
        <taxon>Nematoda</taxon>
        <taxon>Chromadorea</taxon>
        <taxon>Rhabditida</taxon>
        <taxon>Spirurina</taxon>
        <taxon>Spiruromorpha</taxon>
        <taxon>Filarioidea</taxon>
        <taxon>Onchocercidae</taxon>
        <taxon>Onchocerca</taxon>
    </lineage>
</organism>
<name>A0A3P7Y5T8_9BILA</name>
<dbReference type="GO" id="GO:2000641">
    <property type="term" value="P:regulation of early endosome to late endosome transport"/>
    <property type="evidence" value="ECO:0007669"/>
    <property type="project" value="InterPro"/>
</dbReference>
<proteinExistence type="predicted"/>
<reference evidence="1 2" key="1">
    <citation type="submission" date="2018-11" db="EMBL/GenBank/DDBJ databases">
        <authorList>
            <consortium name="Pathogen Informatics"/>
        </authorList>
    </citation>
    <scope>NUCLEOTIDE SEQUENCE [LARGE SCALE GENOMIC DNA]</scope>
</reference>
<dbReference type="GO" id="GO:0006898">
    <property type="term" value="P:receptor-mediated endocytosis"/>
    <property type="evidence" value="ECO:0007669"/>
    <property type="project" value="TreeGrafter"/>
</dbReference>
<gene>
    <name evidence="1" type="ORF">OFLC_LOCUS10395</name>
</gene>
<dbReference type="GO" id="GO:0010008">
    <property type="term" value="C:endosome membrane"/>
    <property type="evidence" value="ECO:0007669"/>
    <property type="project" value="TreeGrafter"/>
</dbReference>
<evidence type="ECO:0000313" key="1">
    <source>
        <dbReference type="EMBL" id="VDO68147.1"/>
    </source>
</evidence>
<keyword evidence="2" id="KW-1185">Reference proteome</keyword>
<sequence length="77" mass="9167">MFFNFQFSSRNGKDQINKQDILFHFRDENDYIVRPLPHVKRNLSEPVLLYQIVQLLLTYDPAIVQRVASLLLHILEP</sequence>
<dbReference type="Proteomes" id="UP000267606">
    <property type="component" value="Unassembled WGS sequence"/>
</dbReference>
<protein>
    <submittedName>
        <fullName evidence="1">Uncharacterized protein</fullName>
    </submittedName>
</protein>
<dbReference type="InterPro" id="IPR044978">
    <property type="entry name" value="GRV2/DNAJC13"/>
</dbReference>